<evidence type="ECO:0000256" key="2">
    <source>
        <dbReference type="SAM" id="MobiDB-lite"/>
    </source>
</evidence>
<keyword evidence="5" id="KW-1185">Reference proteome</keyword>
<reference evidence="4 5" key="1">
    <citation type="submission" date="2023-07" db="EMBL/GenBank/DDBJ databases">
        <title>Genomic Encyclopedia of Type Strains, Phase IV (KMG-IV): sequencing the most valuable type-strain genomes for metagenomic binning, comparative biology and taxonomic classification.</title>
        <authorList>
            <person name="Goeker M."/>
        </authorList>
    </citation>
    <scope>NUCLEOTIDE SEQUENCE [LARGE SCALE GENOMIC DNA]</scope>
    <source>
        <strain evidence="4 5">DSM 19922</strain>
    </source>
</reference>
<sequence length="378" mass="39793">MPDYDFSQIDAAIIDSQLNTGRLFRDVLIRMNFRRAEVFDSVRAAAGLLVAGMPDLLLVDADAEDSEAFRFIRSLRNDSGVPNPFACVIVTTWTPTPALLARVSNVGGDDLLMKPVSPKQMRERIVSLIEARKGFVVTADYTGPDRRKAPREGAQIPVLDAPNTLRLKATGQWTQSGARMLLNEAVATVACWKRLRASIQIAFLAEFALPGLARPVPDRLALDHLARIAGFADDLLRRLGEGDGAADAGDHAPVEAVAHAVKALAETIGATAEAAGPAASPAGVPAADLTVDLAQLQALTRALMQAVDPDRPLDAMVREVAAAVSSYRGRLEQMALAKAAAASSQPALPAEAADAMPPVPDALHQSQAGRAAGAVPAG</sequence>
<dbReference type="Gene3D" id="3.40.50.2300">
    <property type="match status" value="1"/>
</dbReference>
<feature type="modified residue" description="4-aspartylphosphate" evidence="1">
    <location>
        <position position="60"/>
    </location>
</feature>
<protein>
    <submittedName>
        <fullName evidence="4">CheY-like chemotaxis protein</fullName>
    </submittedName>
</protein>
<dbReference type="Proteomes" id="UP001244552">
    <property type="component" value="Unassembled WGS sequence"/>
</dbReference>
<evidence type="ECO:0000259" key="3">
    <source>
        <dbReference type="PROSITE" id="PS50110"/>
    </source>
</evidence>
<feature type="region of interest" description="Disordered" evidence="2">
    <location>
        <begin position="346"/>
        <end position="378"/>
    </location>
</feature>
<accession>A0ABU0MMS1</accession>
<organism evidence="4 5">
    <name type="scientific">Azospirillum picis</name>
    <dbReference type="NCBI Taxonomy" id="488438"/>
    <lineage>
        <taxon>Bacteria</taxon>
        <taxon>Pseudomonadati</taxon>
        <taxon>Pseudomonadota</taxon>
        <taxon>Alphaproteobacteria</taxon>
        <taxon>Rhodospirillales</taxon>
        <taxon>Azospirillaceae</taxon>
        <taxon>Azospirillum</taxon>
    </lineage>
</organism>
<comment type="caution">
    <text evidence="4">The sequence shown here is derived from an EMBL/GenBank/DDBJ whole genome shotgun (WGS) entry which is preliminary data.</text>
</comment>
<dbReference type="InterPro" id="IPR011006">
    <property type="entry name" value="CheY-like_superfamily"/>
</dbReference>
<feature type="domain" description="Response regulatory" evidence="3">
    <location>
        <begin position="10"/>
        <end position="129"/>
    </location>
</feature>
<keyword evidence="1" id="KW-0597">Phosphoprotein</keyword>
<dbReference type="InterPro" id="IPR001789">
    <property type="entry name" value="Sig_transdc_resp-reg_receiver"/>
</dbReference>
<dbReference type="RefSeq" id="WP_209983365.1">
    <property type="nucleotide sequence ID" value="NZ_JAGINO010000011.1"/>
</dbReference>
<dbReference type="SUPFAM" id="SSF52172">
    <property type="entry name" value="CheY-like"/>
    <property type="match status" value="1"/>
</dbReference>
<dbReference type="EMBL" id="JAUSVU010000012">
    <property type="protein sequence ID" value="MDQ0534466.1"/>
    <property type="molecule type" value="Genomic_DNA"/>
</dbReference>
<name>A0ABU0MMS1_9PROT</name>
<proteinExistence type="predicted"/>
<evidence type="ECO:0000313" key="5">
    <source>
        <dbReference type="Proteomes" id="UP001244552"/>
    </source>
</evidence>
<dbReference type="PROSITE" id="PS50110">
    <property type="entry name" value="RESPONSE_REGULATORY"/>
    <property type="match status" value="1"/>
</dbReference>
<evidence type="ECO:0000313" key="4">
    <source>
        <dbReference type="EMBL" id="MDQ0534466.1"/>
    </source>
</evidence>
<gene>
    <name evidence="4" type="ORF">QO018_003341</name>
</gene>
<dbReference type="SMART" id="SM00448">
    <property type="entry name" value="REC"/>
    <property type="match status" value="1"/>
</dbReference>
<evidence type="ECO:0000256" key="1">
    <source>
        <dbReference type="PROSITE-ProRule" id="PRU00169"/>
    </source>
</evidence>